<dbReference type="PANTHER" id="PTHR39157:SF1">
    <property type="entry name" value="DOXX FAMILY PROTEIN"/>
    <property type="match status" value="1"/>
</dbReference>
<organism evidence="2 3">
    <name type="scientific">Secundilactobacillus kimchicus JCM 15530</name>
    <dbReference type="NCBI Taxonomy" id="1302272"/>
    <lineage>
        <taxon>Bacteria</taxon>
        <taxon>Bacillati</taxon>
        <taxon>Bacillota</taxon>
        <taxon>Bacilli</taxon>
        <taxon>Lactobacillales</taxon>
        <taxon>Lactobacillaceae</taxon>
        <taxon>Secundilactobacillus</taxon>
    </lineage>
</organism>
<dbReference type="Proteomes" id="UP000050911">
    <property type="component" value="Unassembled WGS sequence"/>
</dbReference>
<dbReference type="OrthoDB" id="26941at2"/>
<gene>
    <name evidence="2" type="ORF">FC96_GL000563</name>
</gene>
<evidence type="ECO:0000313" key="2">
    <source>
        <dbReference type="EMBL" id="KRK47293.1"/>
    </source>
</evidence>
<feature type="transmembrane region" description="Helical" evidence="1">
    <location>
        <begin position="85"/>
        <end position="106"/>
    </location>
</feature>
<dbReference type="AlphaFoldDB" id="A0A0R1HKQ6"/>
<keyword evidence="3" id="KW-1185">Reference proteome</keyword>
<comment type="caution">
    <text evidence="2">The sequence shown here is derived from an EMBL/GenBank/DDBJ whole genome shotgun (WGS) entry which is preliminary data.</text>
</comment>
<dbReference type="PATRIC" id="fig|1302272.5.peg.561"/>
<dbReference type="PANTHER" id="PTHR39157">
    <property type="entry name" value="INTEGRAL MEMBRANE PROTEIN-RELATED"/>
    <property type="match status" value="1"/>
</dbReference>
<name>A0A0R1HKQ6_9LACO</name>
<feature type="transmembrane region" description="Helical" evidence="1">
    <location>
        <begin position="12"/>
        <end position="28"/>
    </location>
</feature>
<dbReference type="STRING" id="1302272.FC96_GL000563"/>
<feature type="transmembrane region" description="Helical" evidence="1">
    <location>
        <begin position="112"/>
        <end position="138"/>
    </location>
</feature>
<evidence type="ECO:0000256" key="1">
    <source>
        <dbReference type="SAM" id="Phobius"/>
    </source>
</evidence>
<reference evidence="2 3" key="1">
    <citation type="journal article" date="2015" name="Genome Announc.">
        <title>Expanding the biotechnology potential of lactobacilli through comparative genomics of 213 strains and associated genera.</title>
        <authorList>
            <person name="Sun Z."/>
            <person name="Harris H.M."/>
            <person name="McCann A."/>
            <person name="Guo C."/>
            <person name="Argimon S."/>
            <person name="Zhang W."/>
            <person name="Yang X."/>
            <person name="Jeffery I.B."/>
            <person name="Cooney J.C."/>
            <person name="Kagawa T.F."/>
            <person name="Liu W."/>
            <person name="Song Y."/>
            <person name="Salvetti E."/>
            <person name="Wrobel A."/>
            <person name="Rasinkangas P."/>
            <person name="Parkhill J."/>
            <person name="Rea M.C."/>
            <person name="O'Sullivan O."/>
            <person name="Ritari J."/>
            <person name="Douillard F.P."/>
            <person name="Paul Ross R."/>
            <person name="Yang R."/>
            <person name="Briner A.E."/>
            <person name="Felis G.E."/>
            <person name="de Vos W.M."/>
            <person name="Barrangou R."/>
            <person name="Klaenhammer T.R."/>
            <person name="Caufield P.W."/>
            <person name="Cui Y."/>
            <person name="Zhang H."/>
            <person name="O'Toole P.W."/>
        </authorList>
    </citation>
    <scope>NUCLEOTIDE SEQUENCE [LARGE SCALE GENOMIC DNA]</scope>
    <source>
        <strain evidence="2 3">JCM 15530</strain>
    </source>
</reference>
<dbReference type="RefSeq" id="WP_056942972.1">
    <property type="nucleotide sequence ID" value="NZ_AZCX01000010.1"/>
</dbReference>
<keyword evidence="1" id="KW-1133">Transmembrane helix</keyword>
<sequence length="165" mass="18440">MVKWLRHSTSGMVITTLLRLYVGFLWIGDGWSKVSKGFDATGFITNAIKNPVMTPEGQPAYGWYTSFLKGFVQPHMSLFNVMVSWGELLVGLGLFFGTLATAAAFFGMVMNFAYLFAGTVSVNPLFIIIEIFILVAGFNASKIGLDRWIIPWLRDHVSFLKRSVE</sequence>
<accession>A0A0R1HKQ6</accession>
<keyword evidence="1" id="KW-0812">Transmembrane</keyword>
<dbReference type="EMBL" id="AZCX01000010">
    <property type="protein sequence ID" value="KRK47293.1"/>
    <property type="molecule type" value="Genomic_DNA"/>
</dbReference>
<proteinExistence type="predicted"/>
<evidence type="ECO:0000313" key="3">
    <source>
        <dbReference type="Proteomes" id="UP000050911"/>
    </source>
</evidence>
<keyword evidence="1" id="KW-0472">Membrane</keyword>
<protein>
    <submittedName>
        <fullName evidence="2">DoxX family protein</fullName>
    </submittedName>
</protein>